<feature type="active site" evidence="4">
    <location>
        <position position="68"/>
    </location>
</feature>
<dbReference type="SMART" id="SM00731">
    <property type="entry name" value="SprT"/>
    <property type="match status" value="1"/>
</dbReference>
<evidence type="ECO:0000313" key="7">
    <source>
        <dbReference type="Proteomes" id="UP000076490"/>
    </source>
</evidence>
<gene>
    <name evidence="6" type="ORF">AV656_10250</name>
</gene>
<dbReference type="InterPro" id="IPR006640">
    <property type="entry name" value="SprT-like_domain"/>
</dbReference>
<dbReference type="NCBIfam" id="NF003339">
    <property type="entry name" value="PRK04351.1"/>
    <property type="match status" value="1"/>
</dbReference>
<dbReference type="GO" id="GO:0006950">
    <property type="term" value="P:response to stress"/>
    <property type="evidence" value="ECO:0007669"/>
    <property type="project" value="UniProtKB-ARBA"/>
</dbReference>
<organism evidence="6 7">
    <name type="scientific">Bhargavaea cecembensis</name>
    <dbReference type="NCBI Taxonomy" id="394098"/>
    <lineage>
        <taxon>Bacteria</taxon>
        <taxon>Bacillati</taxon>
        <taxon>Bacillota</taxon>
        <taxon>Bacilli</taxon>
        <taxon>Bacillales</taxon>
        <taxon>Caryophanaceae</taxon>
        <taxon>Bhargavaea</taxon>
    </lineage>
</organism>
<dbReference type="Pfam" id="PF17283">
    <property type="entry name" value="Zn_ribbon_SprT"/>
    <property type="match status" value="1"/>
</dbReference>
<comment type="cofactor">
    <cofactor evidence="4">
        <name>Zn(2+)</name>
        <dbReference type="ChEBI" id="CHEBI:29105"/>
    </cofactor>
    <text evidence="4">Binds 1 zinc ion.</text>
</comment>
<name>A0A165GMG9_9BACL</name>
<evidence type="ECO:0000259" key="5">
    <source>
        <dbReference type="SMART" id="SM00731"/>
    </source>
</evidence>
<feature type="binding site" evidence="4">
    <location>
        <position position="67"/>
    </location>
    <ligand>
        <name>Zn(2+)</name>
        <dbReference type="ChEBI" id="CHEBI:29105"/>
    </ligand>
</feature>
<protein>
    <recommendedName>
        <fullName evidence="4">Protein SprT-like</fullName>
    </recommendedName>
</protein>
<dbReference type="InterPro" id="IPR035240">
    <property type="entry name" value="SprT_Zn_ribbon"/>
</dbReference>
<evidence type="ECO:0000313" key="6">
    <source>
        <dbReference type="EMBL" id="KZE36959.1"/>
    </source>
</evidence>
<evidence type="ECO:0000256" key="4">
    <source>
        <dbReference type="HAMAP-Rule" id="MF_00745"/>
    </source>
</evidence>
<feature type="binding site" evidence="4">
    <location>
        <position position="71"/>
    </location>
    <ligand>
        <name>Zn(2+)</name>
        <dbReference type="ChEBI" id="CHEBI:29105"/>
    </ligand>
</feature>
<comment type="subcellular location">
    <subcellularLocation>
        <location evidence="4">Cytoplasm</location>
    </subcellularLocation>
</comment>
<comment type="similarity">
    <text evidence="4">Belongs to the SprT family.</text>
</comment>
<feature type="domain" description="SprT-like" evidence="5">
    <location>
        <begin position="4"/>
        <end position="148"/>
    </location>
</feature>
<evidence type="ECO:0000256" key="3">
    <source>
        <dbReference type="ARBA" id="ARBA00022833"/>
    </source>
</evidence>
<dbReference type="HAMAP" id="MF_00745">
    <property type="entry name" value="SprT_like"/>
    <property type="match status" value="1"/>
</dbReference>
<dbReference type="GO" id="GO:0005737">
    <property type="term" value="C:cytoplasm"/>
    <property type="evidence" value="ECO:0007669"/>
    <property type="project" value="UniProtKB-SubCell"/>
</dbReference>
<accession>A0A165GMG9</accession>
<dbReference type="Pfam" id="PF10263">
    <property type="entry name" value="SprT-like"/>
    <property type="match status" value="1"/>
</dbReference>
<comment type="caution">
    <text evidence="6">The sequence shown here is derived from an EMBL/GenBank/DDBJ whole genome shotgun (WGS) entry which is preliminary data.</text>
</comment>
<dbReference type="Proteomes" id="UP000076490">
    <property type="component" value="Unassembled WGS sequence"/>
</dbReference>
<sequence length="151" mass="18402">MDERELQLLTESISQESFGRPFRHRVYFNPRLRTTGGRYRLHDHDIEINPEAYRKYGLDELTGIIKHELCHYHLHIEGKGYRHRDRDFRELLRQTRAPRHCSVIREPARRKARHQYRCTDCGQTYMRKIRMDTSRYRCGKCRGRIQKVEES</sequence>
<evidence type="ECO:0000256" key="2">
    <source>
        <dbReference type="ARBA" id="ARBA00022723"/>
    </source>
</evidence>
<dbReference type="GO" id="GO:0008270">
    <property type="term" value="F:zinc ion binding"/>
    <property type="evidence" value="ECO:0007669"/>
    <property type="project" value="UniProtKB-UniRule"/>
</dbReference>
<dbReference type="EMBL" id="LQNT01000011">
    <property type="protein sequence ID" value="KZE36959.1"/>
    <property type="molecule type" value="Genomic_DNA"/>
</dbReference>
<keyword evidence="3 4" id="KW-0862">Zinc</keyword>
<keyword evidence="2 4" id="KW-0479">Metal-binding</keyword>
<evidence type="ECO:0000256" key="1">
    <source>
        <dbReference type="ARBA" id="ARBA00022490"/>
    </source>
</evidence>
<dbReference type="RefSeq" id="WP_063181746.1">
    <property type="nucleotide sequence ID" value="NZ_LQNT01000011.1"/>
</dbReference>
<dbReference type="InterPro" id="IPR023524">
    <property type="entry name" value="Uncharacterised_SprT-like"/>
</dbReference>
<reference evidence="6 7" key="1">
    <citation type="submission" date="2016-01" db="EMBL/GenBank/DDBJ databases">
        <title>Whole genome sequencing of Bhargavaea cecembensis T14.</title>
        <authorList>
            <person name="Hong K.W."/>
        </authorList>
    </citation>
    <scope>NUCLEOTIDE SEQUENCE [LARGE SCALE GENOMIC DNA]</scope>
    <source>
        <strain evidence="6 7">T14</strain>
    </source>
</reference>
<dbReference type="OrthoDB" id="9799909at2"/>
<dbReference type="AlphaFoldDB" id="A0A165GMG9"/>
<proteinExistence type="inferred from homology"/>
<keyword evidence="1 4" id="KW-0963">Cytoplasm</keyword>